<gene>
    <name evidence="1" type="ORF">K0M31_005498</name>
</gene>
<dbReference type="EMBL" id="JAHYIQ010000015">
    <property type="protein sequence ID" value="KAK1125966.1"/>
    <property type="molecule type" value="Genomic_DNA"/>
</dbReference>
<proteinExistence type="predicted"/>
<keyword evidence="2" id="KW-1185">Reference proteome</keyword>
<evidence type="ECO:0000313" key="2">
    <source>
        <dbReference type="Proteomes" id="UP001177670"/>
    </source>
</evidence>
<reference evidence="1" key="1">
    <citation type="submission" date="2021-10" db="EMBL/GenBank/DDBJ databases">
        <title>Melipona bicolor Genome sequencing and assembly.</title>
        <authorList>
            <person name="Araujo N.S."/>
            <person name="Arias M.C."/>
        </authorList>
    </citation>
    <scope>NUCLEOTIDE SEQUENCE</scope>
    <source>
        <strain evidence="1">USP_2M_L1-L4_2017</strain>
        <tissue evidence="1">Whole body</tissue>
    </source>
</reference>
<organism evidence="1 2">
    <name type="scientific">Melipona bicolor</name>
    <dbReference type="NCBI Taxonomy" id="60889"/>
    <lineage>
        <taxon>Eukaryota</taxon>
        <taxon>Metazoa</taxon>
        <taxon>Ecdysozoa</taxon>
        <taxon>Arthropoda</taxon>
        <taxon>Hexapoda</taxon>
        <taxon>Insecta</taxon>
        <taxon>Pterygota</taxon>
        <taxon>Neoptera</taxon>
        <taxon>Endopterygota</taxon>
        <taxon>Hymenoptera</taxon>
        <taxon>Apocrita</taxon>
        <taxon>Aculeata</taxon>
        <taxon>Apoidea</taxon>
        <taxon>Anthophila</taxon>
        <taxon>Apidae</taxon>
        <taxon>Melipona</taxon>
    </lineage>
</organism>
<dbReference type="Proteomes" id="UP001177670">
    <property type="component" value="Unassembled WGS sequence"/>
</dbReference>
<sequence>MVTTTPYLDAIQVIPGDTPGKKFKWMATFIREKLSTSDNLDIAEINFKLPEILVPLIRIEAAIMLNKKDPKNENAHLVIVEALKSTDTMIVSKAFRARHFFDGTNKSIINMQYFAENIFPYVSLKTRTRIIKSLAYKLLPKKNFDLIKEFYVGVEALYGTKQALPLLLACDDSFIYDTIVQKRLVLSEQQIKQLLYRSPDLVVRYIKLSQPNLTPLTRNIHRVSIYDLSNILTLLFKKRLNSFIELCEMYEKHPPTVMFSNKMAKVFLNNCIKHLYEKPRLYIEMLPLNKISSEHIEYIYPKLFPENIRNFNTDYMLKYLIYYPSYKKTKFFLESYQQVYGRNILDESDKVTVTLLKILPTEERIKQAKIKIEKESNYSEYSSNELHQVCCVNCWDCYLSVEVVIPQLKREMSAEPEMKSRAVIACKMIYCCHVNDNKSALLEVLTYLRNRHSNEQPWFMSQVFNTLLAWYDLPFMDNDCWLVLRKIIVNANVKKNLLFDVETSVSMIEAAIHHNIHRNRNIDILINIFINLNILRKTGRWNILQEYPEYERMCLEICIKFFSEKFDCEFDYDQPPWWENRVDILYDLCASIYLFNKSHVKKHSHTRAMSIANYPWLMKSTERFFVLGPMQDHTRQKFQELLLKNDIQLYKRFWPNEKKFMILTGEVFNILKKSPETILINWKDYLKVCKDHWHKNHTRRFLEALRWHKEIPINFAKQCLRDLPRTDEVRCLNVLGTLVHGETFSKIIEPLIVTINAQYVKTKETIDFELIHRIVSGMRYANPPVSLIMLCRLCNIDSFLSAPVIPNVCRRVSVMDLTAFAETLCTHQKMSLQKYGIKLINLVESREYILNFLRTQWKSKEHHQTIRTFLLSIIIKFFVMYPGPATWSLFFEATSTLTVEHSKVFPELIITIGSTPDQYVADYIKQLVNTIDNLEEAGLNSEQLTRYTSELLSHINTALCDLLPDKFLTKLIRKYLFHENLNISQSASTFAITSLLASSESYEKRLELFSNAFMDAITSGWDVPHPRYSLFYPVNNGFYRFVESLLGMFPFVPITVQLIDELLSAFDFILEPQMNPTSFLTLIYCKEVLRSTTPKEFGFNVGKITDSLVDIFTPFFLFFMADVLMNMPMLNLFESCDRNEIYFAVVEGLLEADTESATLLAAKMFKIIKPNLQPQRYTDLLKKFLKYDSTAITSSICDICNRSRCMDEVVF</sequence>
<name>A0AA40FV67_9HYME</name>
<comment type="caution">
    <text evidence="1">The sequence shown here is derived from an EMBL/GenBank/DDBJ whole genome shotgun (WGS) entry which is preliminary data.</text>
</comment>
<evidence type="ECO:0000313" key="1">
    <source>
        <dbReference type="EMBL" id="KAK1125966.1"/>
    </source>
</evidence>
<protein>
    <submittedName>
        <fullName evidence="1">Uncharacterized protein</fullName>
    </submittedName>
</protein>
<dbReference type="AlphaFoldDB" id="A0AA40FV67"/>
<accession>A0AA40FV67</accession>